<feature type="region of interest" description="Disordered" evidence="1">
    <location>
        <begin position="28"/>
        <end position="130"/>
    </location>
</feature>
<dbReference type="CDD" id="cd06577">
    <property type="entry name" value="PASTA_pknB"/>
    <property type="match status" value="2"/>
</dbReference>
<dbReference type="AlphaFoldDB" id="A0A7Y0F255"/>
<dbReference type="EMBL" id="JAAIIH010000007">
    <property type="protein sequence ID" value="NMN00598.1"/>
    <property type="molecule type" value="Genomic_DNA"/>
</dbReference>
<dbReference type="GO" id="GO:0016301">
    <property type="term" value="F:kinase activity"/>
    <property type="evidence" value="ECO:0007669"/>
    <property type="project" value="UniProtKB-KW"/>
</dbReference>
<organism evidence="5 6">
    <name type="scientific">Bifidobacterium moraviense</name>
    <dbReference type="NCBI Taxonomy" id="2675323"/>
    <lineage>
        <taxon>Bacteria</taxon>
        <taxon>Bacillati</taxon>
        <taxon>Actinomycetota</taxon>
        <taxon>Actinomycetes</taxon>
        <taxon>Bifidobacteriales</taxon>
        <taxon>Bifidobacteriaceae</taxon>
        <taxon>Bifidobacterium</taxon>
    </lineage>
</organism>
<sequence length="820" mass="84743">MFCTQCGTKNEPGTRFCMNCGHPFDVEEPAATAGPAAPVAPAAPAPVPTPEAAPQPAQPAQPPQPVPAPAQPAPVQPAPAPAQPQPAAPAPAQPAPVHPQPAPSAPQPVQPAASPEQAAPAEPAKPAKPRKRHGKLIAAILAVVLVIAAGGAGAYLTWRQGLWGGVVLPQASDVKVEAGQQLTADIVVDQLKAKGVTAQKKTMFSGQPKGAFVGYDGLKPGDRVSKGQTVTVQESAGPGVPDDVIGKQAADVKSTIDGMNVPVKYKQIIVNDTSKTPEGSVVVTYPAAGQPVSDKDKDKGIAVGVAVKGDGVGWDIIGQDKDSAKSDLESKGYDVTVVPRLASKDSIGKVTGSKPEPGSTIDGMSVTLYYGVDAKGVQDAYSYDSPEVGHKMLIGNSDLAAGTWCTNAGDCITLDGDGETYDGLGYMGGITYDQGRDGTKYSYGTMTSCPAGMSDPYCENDAFLLKQNVGAFELMPSESVYNFSCNGTMQDSGTCSGTAEYRMQDFFLVVPTGTDIGALESKGYFDQSALDAAKGQKAVDSDRPYLLYRDPKLYDTTTAPYTDASSPNPFIPANMTTNTANTMVGMKPAPSDETAYYLVGAEPDWDKLPDATVGGASASPSASASGSTSASPSASASPSTSKAMSFSDVSSAAKSGDFSGIAGKYCMKDGSVCITIDKSGNATSSGSQGYAYMSPDNPTSVKLHVPGNQSGDSWFPPDSDTGLELAGPLTDYRCGGNKGVDACYNGSTFYSEAEINKPFHAIYVRAGADMDKVGEIGGSSFSDPSASGQSKPDTSKPFLKIVDYHMNVPPLDSNVLYLQQ</sequence>
<feature type="compositionally biased region" description="Low complexity" evidence="1">
    <location>
        <begin position="611"/>
        <end position="641"/>
    </location>
</feature>
<proteinExistence type="predicted"/>
<feature type="compositionally biased region" description="Pro residues" evidence="1">
    <location>
        <begin position="41"/>
        <end position="109"/>
    </location>
</feature>
<dbReference type="PANTHER" id="PTHR24216">
    <property type="entry name" value="PAXILLIN-RELATED"/>
    <property type="match status" value="1"/>
</dbReference>
<dbReference type="Pfam" id="PF13240">
    <property type="entry name" value="Zn_Ribbon_1"/>
    <property type="match status" value="1"/>
</dbReference>
<feature type="compositionally biased region" description="Low complexity" evidence="1">
    <location>
        <begin position="110"/>
        <end position="124"/>
    </location>
</feature>
<keyword evidence="2" id="KW-1133">Transmembrane helix</keyword>
<evidence type="ECO:0000313" key="6">
    <source>
        <dbReference type="Proteomes" id="UP000588277"/>
    </source>
</evidence>
<keyword evidence="2 5" id="KW-0812">Transmembrane</keyword>
<feature type="transmembrane region" description="Helical" evidence="2">
    <location>
        <begin position="136"/>
        <end position="158"/>
    </location>
</feature>
<dbReference type="Proteomes" id="UP000588277">
    <property type="component" value="Unassembled WGS sequence"/>
</dbReference>
<feature type="domain" description="Zinc-ribbon" evidence="4">
    <location>
        <begin position="2"/>
        <end position="23"/>
    </location>
</feature>
<evidence type="ECO:0000256" key="2">
    <source>
        <dbReference type="SAM" id="Phobius"/>
    </source>
</evidence>
<gene>
    <name evidence="5" type="ORF">G1C96_1177</name>
</gene>
<dbReference type="RefSeq" id="WP_169275730.1">
    <property type="nucleotide sequence ID" value="NZ_JAAIIH010000007.1"/>
</dbReference>
<accession>A0A7Y0F255</accession>
<protein>
    <submittedName>
        <fullName evidence="5">Transmembrane serine/threonine- protein kinase B</fullName>
    </submittedName>
</protein>
<dbReference type="Pfam" id="PF03793">
    <property type="entry name" value="PASTA"/>
    <property type="match status" value="1"/>
</dbReference>
<reference evidence="5 6" key="1">
    <citation type="submission" date="2020-02" db="EMBL/GenBank/DDBJ databases">
        <title>Characterization of phylogenetic diversity of novel bifidobacterial species isolated in Czech ZOOs.</title>
        <authorList>
            <person name="Lugli G.A."/>
            <person name="Vera N.B."/>
            <person name="Ventura M."/>
        </authorList>
    </citation>
    <scope>NUCLEOTIDE SEQUENCE [LARGE SCALE GENOMIC DNA]</scope>
    <source>
        <strain evidence="5 6">DSM 109958</strain>
    </source>
</reference>
<keyword evidence="6" id="KW-1185">Reference proteome</keyword>
<feature type="region of interest" description="Disordered" evidence="1">
    <location>
        <begin position="608"/>
        <end position="644"/>
    </location>
</feature>
<evidence type="ECO:0000256" key="1">
    <source>
        <dbReference type="SAM" id="MobiDB-lite"/>
    </source>
</evidence>
<evidence type="ECO:0000259" key="4">
    <source>
        <dbReference type="Pfam" id="PF13240"/>
    </source>
</evidence>
<evidence type="ECO:0000313" key="5">
    <source>
        <dbReference type="EMBL" id="NMN00598.1"/>
    </source>
</evidence>
<keyword evidence="5" id="KW-0418">Kinase</keyword>
<comment type="caution">
    <text evidence="5">The sequence shown here is derived from an EMBL/GenBank/DDBJ whole genome shotgun (WGS) entry which is preliminary data.</text>
</comment>
<name>A0A7Y0F255_9BIFI</name>
<keyword evidence="5" id="KW-0808">Transferase</keyword>
<dbReference type="InterPro" id="IPR026870">
    <property type="entry name" value="Zinc_ribbon_dom"/>
</dbReference>
<dbReference type="PANTHER" id="PTHR24216:SF65">
    <property type="entry name" value="PAXILLIN-LIKE PROTEIN 1"/>
    <property type="match status" value="1"/>
</dbReference>
<dbReference type="InterPro" id="IPR005543">
    <property type="entry name" value="PASTA_dom"/>
</dbReference>
<feature type="compositionally biased region" description="Low complexity" evidence="1">
    <location>
        <begin position="29"/>
        <end position="40"/>
    </location>
</feature>
<feature type="domain" description="PASTA" evidence="3">
    <location>
        <begin position="315"/>
        <end position="370"/>
    </location>
</feature>
<dbReference type="Gene3D" id="3.30.10.20">
    <property type="match status" value="1"/>
</dbReference>
<evidence type="ECO:0000259" key="3">
    <source>
        <dbReference type="Pfam" id="PF03793"/>
    </source>
</evidence>
<keyword evidence="2" id="KW-0472">Membrane</keyword>